<dbReference type="PROSITE" id="PS50005">
    <property type="entry name" value="TPR"/>
    <property type="match status" value="4"/>
</dbReference>
<feature type="repeat" description="TPR" evidence="1">
    <location>
        <begin position="73"/>
        <end position="106"/>
    </location>
</feature>
<evidence type="ECO:0000313" key="3">
    <source>
        <dbReference type="Proteomes" id="UP001597128"/>
    </source>
</evidence>
<dbReference type="EMBL" id="JBHTKB010000002">
    <property type="protein sequence ID" value="MFD0913989.1"/>
    <property type="molecule type" value="Genomic_DNA"/>
</dbReference>
<keyword evidence="1" id="KW-0802">TPR repeat</keyword>
<proteinExistence type="predicted"/>
<comment type="caution">
    <text evidence="2">The sequence shown here is derived from an EMBL/GenBank/DDBJ whole genome shotgun (WGS) entry which is preliminary data.</text>
</comment>
<dbReference type="Pfam" id="PF00515">
    <property type="entry name" value="TPR_1"/>
    <property type="match status" value="1"/>
</dbReference>
<dbReference type="Pfam" id="PF13432">
    <property type="entry name" value="TPR_16"/>
    <property type="match status" value="2"/>
</dbReference>
<dbReference type="PANTHER" id="PTHR44809:SF1">
    <property type="entry name" value="PROTEIN O-MANNOSYL-TRANSFERASE TMTC1"/>
    <property type="match status" value="1"/>
</dbReference>
<dbReference type="InterPro" id="IPR052943">
    <property type="entry name" value="TMTC_O-mannosyl-trnsfr"/>
</dbReference>
<dbReference type="RefSeq" id="WP_379057505.1">
    <property type="nucleotide sequence ID" value="NZ_JBHTKB010000002.1"/>
</dbReference>
<dbReference type="SUPFAM" id="SSF48452">
    <property type="entry name" value="TPR-like"/>
    <property type="match status" value="1"/>
</dbReference>
<dbReference type="Pfam" id="PF13759">
    <property type="entry name" value="2OG-FeII_Oxy_5"/>
    <property type="match status" value="1"/>
</dbReference>
<feature type="repeat" description="TPR" evidence="1">
    <location>
        <begin position="175"/>
        <end position="208"/>
    </location>
</feature>
<dbReference type="Gene3D" id="1.25.40.10">
    <property type="entry name" value="Tetratricopeptide repeat domain"/>
    <property type="match status" value="2"/>
</dbReference>
<protein>
    <submittedName>
        <fullName evidence="2">Tetratricopeptide repeat protein</fullName>
    </submittedName>
</protein>
<dbReference type="SMART" id="SM00028">
    <property type="entry name" value="TPR"/>
    <property type="match status" value="6"/>
</dbReference>
<organism evidence="2 3">
    <name type="scientific">Methylophilus luteus</name>
    <dbReference type="NCBI Taxonomy" id="640108"/>
    <lineage>
        <taxon>Bacteria</taxon>
        <taxon>Pseudomonadati</taxon>
        <taxon>Pseudomonadota</taxon>
        <taxon>Betaproteobacteria</taxon>
        <taxon>Nitrosomonadales</taxon>
        <taxon>Methylophilaceae</taxon>
        <taxon>Methylophilus</taxon>
    </lineage>
</organism>
<dbReference type="PROSITE" id="PS50293">
    <property type="entry name" value="TPR_REGION"/>
    <property type="match status" value="3"/>
</dbReference>
<dbReference type="Gene3D" id="2.60.120.620">
    <property type="entry name" value="q2cbj1_9rhob like domain"/>
    <property type="match status" value="1"/>
</dbReference>
<feature type="repeat" description="TPR" evidence="1">
    <location>
        <begin position="141"/>
        <end position="174"/>
    </location>
</feature>
<dbReference type="InterPro" id="IPR019734">
    <property type="entry name" value="TPR_rpt"/>
</dbReference>
<dbReference type="InterPro" id="IPR012668">
    <property type="entry name" value="CHP02466"/>
</dbReference>
<dbReference type="PANTHER" id="PTHR44809">
    <property type="match status" value="1"/>
</dbReference>
<feature type="repeat" description="TPR" evidence="1">
    <location>
        <begin position="107"/>
        <end position="140"/>
    </location>
</feature>
<dbReference type="Proteomes" id="UP001597128">
    <property type="component" value="Unassembled WGS sequence"/>
</dbReference>
<sequence length="501" mass="57035">MALSLPQEINALIQQLQAQQYASVVQRARQLLAQFPREFILHHVLALALDQSQQFAEASLAYAQALKLQPNNVELWFNHAIVLTHLNQLTEAEQAYRKAITLNPQFFEAHGNLGTLLQKQGRLEEAISSYQTGLRIQPQDARGHFNLGTAYRDQGQLQEAVRSYQRAIELFPNYTDAYNNLGETWRDQGDMTLAVQHYQQALQRNPEHAGANYNMGEFLYLAKRYEEAIPYFQRSQLDDWQSRVLYCLYQAEKFADFKQLRAEVIAQGPHTAPFIATLSSHYSINHGETDPYQFCANGLDFVYHRRLPELAPGSSLLAELLENIAQTDIAERKQARLTNGKQSAGNLFKRPEAAFRTLGELVKREFSLYQQHFQQAQCALITHFPAELEFTSSWYVNMQKGGHLDAHIHEIGWISGAVYLAMPETADPKEGAFEYGTHGDAYPKLHDDFPSRFIKPGIGDIVLFPSSLFHRTIPFHAEANRICVAFDLKPASHLQTAHSQY</sequence>
<evidence type="ECO:0000256" key="1">
    <source>
        <dbReference type="PROSITE-ProRule" id="PRU00339"/>
    </source>
</evidence>
<keyword evidence="3" id="KW-1185">Reference proteome</keyword>
<name>A0ABW3F6D6_9PROT</name>
<gene>
    <name evidence="2" type="ORF">ACFQ1Z_10555</name>
</gene>
<reference evidence="3" key="1">
    <citation type="journal article" date="2019" name="Int. J. Syst. Evol. Microbiol.">
        <title>The Global Catalogue of Microorganisms (GCM) 10K type strain sequencing project: providing services to taxonomists for standard genome sequencing and annotation.</title>
        <authorList>
            <consortium name="The Broad Institute Genomics Platform"/>
            <consortium name="The Broad Institute Genome Sequencing Center for Infectious Disease"/>
            <person name="Wu L."/>
            <person name="Ma J."/>
        </authorList>
    </citation>
    <scope>NUCLEOTIDE SEQUENCE [LARGE SCALE GENOMIC DNA]</scope>
    <source>
        <strain evidence="3">CCUG 58412</strain>
    </source>
</reference>
<accession>A0ABW3F6D6</accession>
<dbReference type="InterPro" id="IPR011990">
    <property type="entry name" value="TPR-like_helical_dom_sf"/>
</dbReference>
<evidence type="ECO:0000313" key="2">
    <source>
        <dbReference type="EMBL" id="MFD0913989.1"/>
    </source>
</evidence>